<dbReference type="NCBIfam" id="TIGR00229">
    <property type="entry name" value="sensory_box"/>
    <property type="match status" value="1"/>
</dbReference>
<evidence type="ECO:0000256" key="5">
    <source>
        <dbReference type="ARBA" id="ARBA00023012"/>
    </source>
</evidence>
<feature type="domain" description="Histidine kinase" evidence="7">
    <location>
        <begin position="671"/>
        <end position="764"/>
    </location>
</feature>
<dbReference type="PROSITE" id="PS50112">
    <property type="entry name" value="PAS"/>
    <property type="match status" value="1"/>
</dbReference>
<evidence type="ECO:0000256" key="2">
    <source>
        <dbReference type="ARBA" id="ARBA00012438"/>
    </source>
</evidence>
<dbReference type="Pfam" id="PF08448">
    <property type="entry name" value="PAS_4"/>
    <property type="match status" value="1"/>
</dbReference>
<dbReference type="CDD" id="cd16917">
    <property type="entry name" value="HATPase_UhpB-NarQ-NarX-like"/>
    <property type="match status" value="1"/>
</dbReference>
<dbReference type="PANTHER" id="PTHR24421:SF10">
    <property type="entry name" value="NITRATE_NITRITE SENSOR PROTEIN NARQ"/>
    <property type="match status" value="1"/>
</dbReference>
<keyword evidence="6" id="KW-1133">Transmembrane helix</keyword>
<dbReference type="PROSITE" id="PS50113">
    <property type="entry name" value="PAC"/>
    <property type="match status" value="1"/>
</dbReference>
<evidence type="ECO:0000259" key="7">
    <source>
        <dbReference type="PROSITE" id="PS50109"/>
    </source>
</evidence>
<dbReference type="EMBL" id="AP024086">
    <property type="protein sequence ID" value="BCL61304.1"/>
    <property type="molecule type" value="Genomic_DNA"/>
</dbReference>
<dbReference type="GO" id="GO:0016020">
    <property type="term" value="C:membrane"/>
    <property type="evidence" value="ECO:0007669"/>
    <property type="project" value="InterPro"/>
</dbReference>
<dbReference type="SMART" id="SM00091">
    <property type="entry name" value="PAS"/>
    <property type="match status" value="1"/>
</dbReference>
<dbReference type="Pfam" id="PF02518">
    <property type="entry name" value="HATPase_c"/>
    <property type="match status" value="1"/>
</dbReference>
<dbReference type="InterPro" id="IPR048760">
    <property type="entry name" value="VP0354-like_sensor_dom"/>
</dbReference>
<dbReference type="InterPro" id="IPR000700">
    <property type="entry name" value="PAS-assoc_C"/>
</dbReference>
<evidence type="ECO:0000259" key="9">
    <source>
        <dbReference type="PROSITE" id="PS50113"/>
    </source>
</evidence>
<gene>
    <name evidence="11" type="ORF">DGMP_19970</name>
</gene>
<dbReference type="AlphaFoldDB" id="A0A8D5FN62"/>
<reference evidence="11" key="1">
    <citation type="submission" date="2020-09" db="EMBL/GenBank/DDBJ databases">
        <title>Desulfogranum mesoprofundum gen. nov., sp. nov., a novel mesophilic, sulfate-reducing chemolithoautotroph isolated from a deep-sea hydrothermal vent chimney in the Suiyo Seamount.</title>
        <authorList>
            <person name="Hashimoto Y."/>
            <person name="Nakagawa S."/>
        </authorList>
    </citation>
    <scope>NUCLEOTIDE SEQUENCE</scope>
    <source>
        <strain evidence="11">KT2</strain>
    </source>
</reference>
<sequence length="775" mass="89140">MFTSLRGKFIFIFILITVSTVMISSGYARYQHRRFVMDRLKERAIVDLELISADIRSLQQWIQRDLLVLRDLPDLQALLNSQNVADESYLFHIVERQFLNIAAHHQIFQQLRLLSVSGKEIIRANSNGSKLWLTPERELQDKSDRYYFQEASLLRDGEISISPMDLNIEQGQLQIPLTPVIRYSTPLFDHQKRKKGILVLNVFGSVFLNLLDRQQKQVRGGENYYLLNKDGYFLYHPDIQKRFGFMLGHNETVVKDEPLIAAWLGTKERGTQLKDSAVTGKKTLYAYIRIPLTYPIQPDFPENSGDNRSNSYWILLTTVDDANLLLGLNEYVQSFLKFTLLLTALCVVVAVFVSWRFSRPILSLARAASKIHQGDLSSRARIYSQDDMGKFGNLFNKMAENLEKSMGNLQRSEAKYRLLFENSQDCIFVTDKEFRIVELNQAGRNLFALGENKLPRDLFLFDLGVAEKQGEQADVIRQLAAGEAIRDVEIAIVRRDGSQRYCIMTATARKGEHGIPSGLEGVLRDVTELREQQRKEQQIDRRIREEIVFAQERERRHMGQVLHEEMAQNLALVNLRLQEAEQQSCRRHNGPEEVPSCIHDELLETRNMVQVMIDQIRTMIFDLFPRVLDDQGLGAAMAWYGRNFSRKTGVNVSVYGGESELGLSKSQNIFLFRAYKELLHNAWKHAETAEIVATIKRRDEIVRMTVDDEGRGFDPQQTDMMTDEFQGIGLVTIRQWLDSMDGRMTIESEMGKGCRVILDVPIKKKENGSDECFSG</sequence>
<dbReference type="Pfam" id="PF00672">
    <property type="entry name" value="HAMP"/>
    <property type="match status" value="1"/>
</dbReference>
<dbReference type="InterPro" id="IPR003594">
    <property type="entry name" value="HATPase_dom"/>
</dbReference>
<dbReference type="KEGG" id="dbk:DGMP_19970"/>
<name>A0A8D5FN62_9BACT</name>
<feature type="domain" description="HAMP" evidence="10">
    <location>
        <begin position="355"/>
        <end position="407"/>
    </location>
</feature>
<organism evidence="11 12">
    <name type="scientific">Desulfomarina profundi</name>
    <dbReference type="NCBI Taxonomy" id="2772557"/>
    <lineage>
        <taxon>Bacteria</taxon>
        <taxon>Pseudomonadati</taxon>
        <taxon>Thermodesulfobacteriota</taxon>
        <taxon>Desulfobulbia</taxon>
        <taxon>Desulfobulbales</taxon>
        <taxon>Desulfobulbaceae</taxon>
        <taxon>Desulfomarina</taxon>
    </lineage>
</organism>
<evidence type="ECO:0000256" key="3">
    <source>
        <dbReference type="ARBA" id="ARBA00022679"/>
    </source>
</evidence>
<evidence type="ECO:0000256" key="6">
    <source>
        <dbReference type="SAM" id="Phobius"/>
    </source>
</evidence>
<keyword evidence="6" id="KW-0812">Transmembrane</keyword>
<dbReference type="GO" id="GO:0004673">
    <property type="term" value="F:protein histidine kinase activity"/>
    <property type="evidence" value="ECO:0007669"/>
    <property type="project" value="UniProtKB-EC"/>
</dbReference>
<dbReference type="PANTHER" id="PTHR24421">
    <property type="entry name" value="NITRATE/NITRITE SENSOR PROTEIN NARX-RELATED"/>
    <property type="match status" value="1"/>
</dbReference>
<feature type="domain" description="PAS" evidence="8">
    <location>
        <begin position="412"/>
        <end position="483"/>
    </location>
</feature>
<dbReference type="CDD" id="cd00130">
    <property type="entry name" value="PAS"/>
    <property type="match status" value="1"/>
</dbReference>
<evidence type="ECO:0000256" key="4">
    <source>
        <dbReference type="ARBA" id="ARBA00022777"/>
    </source>
</evidence>
<dbReference type="InterPro" id="IPR005467">
    <property type="entry name" value="His_kinase_dom"/>
</dbReference>
<dbReference type="EC" id="2.7.13.3" evidence="2"/>
<dbReference type="Pfam" id="PF21623">
    <property type="entry name" value="HK_sensor_dom_bact"/>
    <property type="match status" value="1"/>
</dbReference>
<dbReference type="GO" id="GO:0000160">
    <property type="term" value="P:phosphorelay signal transduction system"/>
    <property type="evidence" value="ECO:0007669"/>
    <property type="project" value="UniProtKB-KW"/>
</dbReference>
<evidence type="ECO:0000259" key="10">
    <source>
        <dbReference type="PROSITE" id="PS50885"/>
    </source>
</evidence>
<dbReference type="InterPro" id="IPR050482">
    <property type="entry name" value="Sensor_HK_TwoCompSys"/>
</dbReference>
<keyword evidence="3" id="KW-0808">Transferase</keyword>
<evidence type="ECO:0000259" key="8">
    <source>
        <dbReference type="PROSITE" id="PS50112"/>
    </source>
</evidence>
<dbReference type="InterPro" id="IPR003660">
    <property type="entry name" value="HAMP_dom"/>
</dbReference>
<evidence type="ECO:0000313" key="12">
    <source>
        <dbReference type="Proteomes" id="UP000826725"/>
    </source>
</evidence>
<dbReference type="SMART" id="SM00304">
    <property type="entry name" value="HAMP"/>
    <property type="match status" value="1"/>
</dbReference>
<dbReference type="Proteomes" id="UP000826725">
    <property type="component" value="Chromosome"/>
</dbReference>
<proteinExistence type="predicted"/>
<feature type="domain" description="PAC" evidence="9">
    <location>
        <begin position="486"/>
        <end position="538"/>
    </location>
</feature>
<keyword evidence="6" id="KW-0472">Membrane</keyword>
<protein>
    <recommendedName>
        <fullName evidence="2">histidine kinase</fullName>
        <ecNumber evidence="2">2.7.13.3</ecNumber>
    </recommendedName>
</protein>
<keyword evidence="4" id="KW-0418">Kinase</keyword>
<dbReference type="PROSITE" id="PS50885">
    <property type="entry name" value="HAMP"/>
    <property type="match status" value="1"/>
</dbReference>
<feature type="transmembrane region" description="Helical" evidence="6">
    <location>
        <begin position="335"/>
        <end position="357"/>
    </location>
</feature>
<evidence type="ECO:0000256" key="1">
    <source>
        <dbReference type="ARBA" id="ARBA00000085"/>
    </source>
</evidence>
<dbReference type="SMART" id="SM00387">
    <property type="entry name" value="HATPase_c"/>
    <property type="match status" value="1"/>
</dbReference>
<dbReference type="PROSITE" id="PS50109">
    <property type="entry name" value="HIS_KIN"/>
    <property type="match status" value="1"/>
</dbReference>
<dbReference type="InterPro" id="IPR013656">
    <property type="entry name" value="PAS_4"/>
</dbReference>
<comment type="catalytic activity">
    <reaction evidence="1">
        <text>ATP + protein L-histidine = ADP + protein N-phospho-L-histidine.</text>
        <dbReference type="EC" id="2.7.13.3"/>
    </reaction>
</comment>
<dbReference type="SMART" id="SM00086">
    <property type="entry name" value="PAC"/>
    <property type="match status" value="1"/>
</dbReference>
<keyword evidence="12" id="KW-1185">Reference proteome</keyword>
<dbReference type="InterPro" id="IPR001610">
    <property type="entry name" value="PAC"/>
</dbReference>
<evidence type="ECO:0000313" key="11">
    <source>
        <dbReference type="EMBL" id="BCL61304.1"/>
    </source>
</evidence>
<dbReference type="InterPro" id="IPR000014">
    <property type="entry name" value="PAS"/>
</dbReference>
<keyword evidence="5" id="KW-0902">Two-component regulatory system</keyword>
<dbReference type="CDD" id="cd06225">
    <property type="entry name" value="HAMP"/>
    <property type="match status" value="1"/>
</dbReference>
<accession>A0A8D5FN62</accession>